<comment type="caution">
    <text evidence="17">The sequence shown here is derived from an EMBL/GenBank/DDBJ whole genome shotgun (WGS) entry which is preliminary data.</text>
</comment>
<keyword evidence="7" id="KW-0808">Transferase</keyword>
<dbReference type="InterPro" id="IPR002156">
    <property type="entry name" value="RNaseH_domain"/>
</dbReference>
<comment type="catalytic activity">
    <reaction evidence="1">
        <text>[E2 ubiquitin-conjugating enzyme]-S-ubiquitinyl-L-cysteine + [acceptor protein]-L-lysine = [E2 ubiquitin-conjugating enzyme]-L-cysteine + [acceptor protein]-N(6)-ubiquitinyl-L-lysine.</text>
        <dbReference type="EC" id="2.3.2.31"/>
    </reaction>
</comment>
<name>A0ABC8JNZ1_ERUVS</name>
<evidence type="ECO:0000256" key="1">
    <source>
        <dbReference type="ARBA" id="ARBA00001798"/>
    </source>
</evidence>
<dbReference type="InterPro" id="IPR017907">
    <property type="entry name" value="Znf_RING_CS"/>
</dbReference>
<keyword evidence="9" id="KW-0677">Repeat</keyword>
<dbReference type="InterPro" id="IPR044066">
    <property type="entry name" value="TRIAD_supradom"/>
</dbReference>
<dbReference type="InterPro" id="IPR002867">
    <property type="entry name" value="IBR_dom"/>
</dbReference>
<evidence type="ECO:0000256" key="5">
    <source>
        <dbReference type="ARBA" id="ARBA00005884"/>
    </source>
</evidence>
<dbReference type="InterPro" id="IPR012337">
    <property type="entry name" value="RNaseH-like_sf"/>
</dbReference>
<dbReference type="InterPro" id="IPR013083">
    <property type="entry name" value="Znf_RING/FYVE/PHD"/>
</dbReference>
<dbReference type="PROSITE" id="PS00518">
    <property type="entry name" value="ZF_RING_1"/>
    <property type="match status" value="1"/>
</dbReference>
<comment type="function">
    <text evidence="3">Might act as an E3 ubiquitin-protein ligase, or as part of E3 complex, which accepts ubiquitin from specific E2 ubiquitin-conjugating enzymes and then transfers it to substrates.</text>
</comment>
<evidence type="ECO:0000256" key="10">
    <source>
        <dbReference type="ARBA" id="ARBA00022771"/>
    </source>
</evidence>
<dbReference type="Pfam" id="PF13456">
    <property type="entry name" value="RVT_3"/>
    <property type="match status" value="1"/>
</dbReference>
<dbReference type="InterPro" id="IPR001841">
    <property type="entry name" value="Znf_RING"/>
</dbReference>
<keyword evidence="18" id="KW-1185">Reference proteome</keyword>
<accession>A0ABC8JNZ1</accession>
<feature type="compositionally biased region" description="Low complexity" evidence="14">
    <location>
        <begin position="19"/>
        <end position="36"/>
    </location>
</feature>
<evidence type="ECO:0000256" key="2">
    <source>
        <dbReference type="ARBA" id="ARBA00001947"/>
    </source>
</evidence>
<dbReference type="EC" id="2.3.2.31" evidence="6"/>
<feature type="region of interest" description="Disordered" evidence="14">
    <location>
        <begin position="1"/>
        <end position="87"/>
    </location>
</feature>
<dbReference type="FunFam" id="3.30.40.10:FF:000230">
    <property type="entry name" value="RBR-type E3 ubiquitin transferase"/>
    <property type="match status" value="1"/>
</dbReference>
<dbReference type="InterPro" id="IPR036397">
    <property type="entry name" value="RNaseH_sf"/>
</dbReference>
<keyword evidence="11" id="KW-0833">Ubl conjugation pathway</keyword>
<dbReference type="PANTHER" id="PTHR11685">
    <property type="entry name" value="RBR FAMILY RING FINGER AND IBR DOMAIN-CONTAINING"/>
    <property type="match status" value="1"/>
</dbReference>
<evidence type="ECO:0000256" key="4">
    <source>
        <dbReference type="ARBA" id="ARBA00004906"/>
    </source>
</evidence>
<dbReference type="Gene3D" id="3.30.420.10">
    <property type="entry name" value="Ribonuclease H-like superfamily/Ribonuclease H"/>
    <property type="match status" value="1"/>
</dbReference>
<organism evidence="17 18">
    <name type="scientific">Eruca vesicaria subsp. sativa</name>
    <name type="common">Garden rocket</name>
    <name type="synonym">Eruca sativa</name>
    <dbReference type="NCBI Taxonomy" id="29727"/>
    <lineage>
        <taxon>Eukaryota</taxon>
        <taxon>Viridiplantae</taxon>
        <taxon>Streptophyta</taxon>
        <taxon>Embryophyta</taxon>
        <taxon>Tracheophyta</taxon>
        <taxon>Spermatophyta</taxon>
        <taxon>Magnoliopsida</taxon>
        <taxon>eudicotyledons</taxon>
        <taxon>Gunneridae</taxon>
        <taxon>Pentapetalae</taxon>
        <taxon>rosids</taxon>
        <taxon>malvids</taxon>
        <taxon>Brassicales</taxon>
        <taxon>Brassicaceae</taxon>
        <taxon>Brassiceae</taxon>
        <taxon>Eruca</taxon>
    </lineage>
</organism>
<evidence type="ECO:0000256" key="8">
    <source>
        <dbReference type="ARBA" id="ARBA00022723"/>
    </source>
</evidence>
<dbReference type="CDD" id="cd22582">
    <property type="entry name" value="BRcat_RBR_unk"/>
    <property type="match status" value="1"/>
</dbReference>
<evidence type="ECO:0000256" key="11">
    <source>
        <dbReference type="ARBA" id="ARBA00022786"/>
    </source>
</evidence>
<evidence type="ECO:0000256" key="6">
    <source>
        <dbReference type="ARBA" id="ARBA00012251"/>
    </source>
</evidence>
<comment type="similarity">
    <text evidence="5">Belongs to the RBR family. Ariadne subfamily.</text>
</comment>
<feature type="compositionally biased region" description="Polar residues" evidence="14">
    <location>
        <begin position="1"/>
        <end position="13"/>
    </location>
</feature>
<proteinExistence type="inferred from homology"/>
<dbReference type="FunFam" id="3.30.420.10:FF:000076">
    <property type="entry name" value="RBR-type E3 ubiquitin transferase"/>
    <property type="match status" value="1"/>
</dbReference>
<dbReference type="Proteomes" id="UP001642260">
    <property type="component" value="Unassembled WGS sequence"/>
</dbReference>
<evidence type="ECO:0000256" key="9">
    <source>
        <dbReference type="ARBA" id="ARBA00022737"/>
    </source>
</evidence>
<dbReference type="FunFam" id="1.20.120.1750:FF:000019">
    <property type="entry name" value="RBR-type E3 ubiquitin transferase"/>
    <property type="match status" value="1"/>
</dbReference>
<sequence length="633" mass="71323">MERPASNSQNPRRLQTEEPLSSRSPTPQQQPSSQTSGLATAVENGRNSSAPRGVSKNARRRNSKGKGKTQEAVSGARNPNGKVGNFRNEYVYVPKKPSPPVVKSVGEGSSKVNAAVAGKFSGDVLYRLYFKGLVSEESVTGKGKGKMADVAVAGFGVAVCDQRDGLLFELKGELIGRDTNRQGAELKALTRGLTEASKLGIKNVVVFCESYPIFQFVKGNWVPKQKKISMLMDDLQQIRQQFTFCQAVLVAGNEVKFAYKLARESILSQANPRGVARQAKVAWKQECLICSNEIDLERMFSLGKCRHRFCFHCVKQHVEVKLLHGMVPNCPHDGCNSEMIMDACRKVLTPKLNEIWKQRVKDYAIPVAERVYCPYPRCLALMSKAKITESAKSLLSIYPKSGVRRCVECRGLFCVDCDVPWHGKVSCTEYKNLHPNPPGDDVKVSSHANNKTWRQCDKCQHINELTHGCNHITCRCGYEFCYNCGEEWNKETGTCAKHCPTLDEEYITRQDPARVYVGLSNYYDDEDEDYEDYDSDDEDFDYGFGDFPFGFKQNMNDADSEDSFDPFSELPHGVPRSHQMLAYKALHDMFNPGEEFASEDCPYFGKYGKYATYYDSDGYEYDDYTNPFHPDYD</sequence>
<dbReference type="CDD" id="cd22584">
    <property type="entry name" value="Rcat_RBR_unk"/>
    <property type="match status" value="1"/>
</dbReference>
<dbReference type="GO" id="GO:0061630">
    <property type="term" value="F:ubiquitin protein ligase activity"/>
    <property type="evidence" value="ECO:0007669"/>
    <property type="project" value="UniProtKB-EC"/>
</dbReference>
<dbReference type="SUPFAM" id="SSF57850">
    <property type="entry name" value="RING/U-box"/>
    <property type="match status" value="2"/>
</dbReference>
<keyword evidence="8" id="KW-0479">Metal-binding</keyword>
<dbReference type="EMBL" id="CAKOAT010122821">
    <property type="protein sequence ID" value="CAH8333817.1"/>
    <property type="molecule type" value="Genomic_DNA"/>
</dbReference>
<dbReference type="InterPro" id="IPR031127">
    <property type="entry name" value="E3_UB_ligase_RBR"/>
</dbReference>
<evidence type="ECO:0000313" key="18">
    <source>
        <dbReference type="Proteomes" id="UP001642260"/>
    </source>
</evidence>
<evidence type="ECO:0000313" key="17">
    <source>
        <dbReference type="EMBL" id="CAH8333817.1"/>
    </source>
</evidence>
<keyword evidence="12" id="KW-0862">Zinc</keyword>
<dbReference type="Gene3D" id="3.30.40.10">
    <property type="entry name" value="Zinc/RING finger domain, C3HC4 (zinc finger)"/>
    <property type="match status" value="1"/>
</dbReference>
<evidence type="ECO:0000256" key="3">
    <source>
        <dbReference type="ARBA" id="ARBA00003976"/>
    </source>
</evidence>
<comment type="pathway">
    <text evidence="4">Protein modification; protein ubiquitination.</text>
</comment>
<dbReference type="Gene3D" id="1.20.120.1750">
    <property type="match status" value="1"/>
</dbReference>
<feature type="domain" description="RING-type" evidence="16">
    <location>
        <begin position="283"/>
        <end position="499"/>
    </location>
</feature>
<keyword evidence="10 13" id="KW-0863">Zinc-finger</keyword>
<gene>
    <name evidence="17" type="ORF">ERUC_LOCUS12958</name>
</gene>
<dbReference type="SUPFAM" id="SSF53098">
    <property type="entry name" value="Ribonuclease H-like"/>
    <property type="match status" value="1"/>
</dbReference>
<dbReference type="AlphaFoldDB" id="A0ABC8JNZ1"/>
<dbReference type="GO" id="GO:0008270">
    <property type="term" value="F:zinc ion binding"/>
    <property type="evidence" value="ECO:0007669"/>
    <property type="project" value="UniProtKB-KW"/>
</dbReference>
<evidence type="ECO:0000259" key="15">
    <source>
        <dbReference type="PROSITE" id="PS50089"/>
    </source>
</evidence>
<dbReference type="PROSITE" id="PS50089">
    <property type="entry name" value="ZF_RING_2"/>
    <property type="match status" value="1"/>
</dbReference>
<evidence type="ECO:0000256" key="14">
    <source>
        <dbReference type="SAM" id="MobiDB-lite"/>
    </source>
</evidence>
<evidence type="ECO:0000256" key="7">
    <source>
        <dbReference type="ARBA" id="ARBA00022679"/>
    </source>
</evidence>
<evidence type="ECO:0000259" key="16">
    <source>
        <dbReference type="PROSITE" id="PS51873"/>
    </source>
</evidence>
<evidence type="ECO:0000256" key="12">
    <source>
        <dbReference type="ARBA" id="ARBA00022833"/>
    </source>
</evidence>
<comment type="cofactor">
    <cofactor evidence="2">
        <name>Zn(2+)</name>
        <dbReference type="ChEBI" id="CHEBI:29105"/>
    </cofactor>
</comment>
<dbReference type="PROSITE" id="PS51873">
    <property type="entry name" value="TRIAD"/>
    <property type="match status" value="1"/>
</dbReference>
<protein>
    <recommendedName>
        <fullName evidence="6">RBR-type E3 ubiquitin transferase</fullName>
        <ecNumber evidence="6">2.3.2.31</ecNumber>
    </recommendedName>
</protein>
<reference evidence="17 18" key="1">
    <citation type="submission" date="2022-03" db="EMBL/GenBank/DDBJ databases">
        <authorList>
            <person name="Macdonald S."/>
            <person name="Ahmed S."/>
            <person name="Newling K."/>
        </authorList>
    </citation>
    <scope>NUCLEOTIDE SEQUENCE [LARGE SCALE GENOMIC DNA]</scope>
</reference>
<feature type="domain" description="RING-type" evidence="15">
    <location>
        <begin position="287"/>
        <end position="333"/>
    </location>
</feature>
<evidence type="ECO:0000256" key="13">
    <source>
        <dbReference type="PROSITE-ProRule" id="PRU00175"/>
    </source>
</evidence>
<dbReference type="SMART" id="SM00647">
    <property type="entry name" value="IBR"/>
    <property type="match status" value="2"/>
</dbReference>
<dbReference type="Pfam" id="PF01485">
    <property type="entry name" value="IBR"/>
    <property type="match status" value="2"/>
</dbReference>
<feature type="compositionally biased region" description="Basic residues" evidence="14">
    <location>
        <begin position="57"/>
        <end position="67"/>
    </location>
</feature>